<dbReference type="Proteomes" id="UP000334990">
    <property type="component" value="Unassembled WGS sequence"/>
</dbReference>
<name>A0A5M3WDK8_9ACTN</name>
<evidence type="ECO:0000313" key="2">
    <source>
        <dbReference type="EMBL" id="GES06162.1"/>
    </source>
</evidence>
<protein>
    <submittedName>
        <fullName evidence="2">Uncharacterized protein</fullName>
    </submittedName>
</protein>
<feature type="compositionally biased region" description="Gly residues" evidence="1">
    <location>
        <begin position="35"/>
        <end position="45"/>
    </location>
</feature>
<feature type="compositionally biased region" description="Basic and acidic residues" evidence="1">
    <location>
        <begin position="46"/>
        <end position="59"/>
    </location>
</feature>
<gene>
    <name evidence="2" type="ORF">Acor_82310</name>
</gene>
<dbReference type="AlphaFoldDB" id="A0A5M3WDK8"/>
<dbReference type="RefSeq" id="WP_155342087.1">
    <property type="nucleotide sequence ID" value="NZ_BAAABN010000037.1"/>
</dbReference>
<feature type="region of interest" description="Disordered" evidence="1">
    <location>
        <begin position="34"/>
        <end position="59"/>
    </location>
</feature>
<sequence>MGLLAFASRHAAAFDELGGQGVKQIRLSDALEWSGSGGGAAGGGEGSREAEYGGSDGDRERTLLEFGGSAVSILGAECDLHHILDRSSVRDVRVLRIVHLLSRLSLYFALLSSPYPMNDRAVI</sequence>
<organism evidence="2 3">
    <name type="scientific">Acrocarpospora corrugata</name>
    <dbReference type="NCBI Taxonomy" id="35763"/>
    <lineage>
        <taxon>Bacteria</taxon>
        <taxon>Bacillati</taxon>
        <taxon>Actinomycetota</taxon>
        <taxon>Actinomycetes</taxon>
        <taxon>Streptosporangiales</taxon>
        <taxon>Streptosporangiaceae</taxon>
        <taxon>Acrocarpospora</taxon>
    </lineage>
</organism>
<evidence type="ECO:0000256" key="1">
    <source>
        <dbReference type="SAM" id="MobiDB-lite"/>
    </source>
</evidence>
<accession>A0A5M3WDK8</accession>
<proteinExistence type="predicted"/>
<comment type="caution">
    <text evidence="2">The sequence shown here is derived from an EMBL/GenBank/DDBJ whole genome shotgun (WGS) entry which is preliminary data.</text>
</comment>
<evidence type="ECO:0000313" key="3">
    <source>
        <dbReference type="Proteomes" id="UP000334990"/>
    </source>
</evidence>
<dbReference type="EMBL" id="BLAD01000134">
    <property type="protein sequence ID" value="GES06162.1"/>
    <property type="molecule type" value="Genomic_DNA"/>
</dbReference>
<reference evidence="2 3" key="1">
    <citation type="submission" date="2019-10" db="EMBL/GenBank/DDBJ databases">
        <title>Whole genome shotgun sequence of Acrocarpospora corrugata NBRC 13972.</title>
        <authorList>
            <person name="Ichikawa N."/>
            <person name="Kimura A."/>
            <person name="Kitahashi Y."/>
            <person name="Komaki H."/>
            <person name="Oguchi A."/>
        </authorList>
    </citation>
    <scope>NUCLEOTIDE SEQUENCE [LARGE SCALE GENOMIC DNA]</scope>
    <source>
        <strain evidence="2 3">NBRC 13972</strain>
    </source>
</reference>
<keyword evidence="3" id="KW-1185">Reference proteome</keyword>